<dbReference type="EMBL" id="KV448294">
    <property type="protein sequence ID" value="OAX38456.1"/>
    <property type="molecule type" value="Genomic_DNA"/>
</dbReference>
<evidence type="ECO:0000313" key="1">
    <source>
        <dbReference type="EMBL" id="OAX38456.1"/>
    </source>
</evidence>
<sequence length="80" mass="8795">MALTPASSPSFRQSSPICAPLSVSHSTHMFIRHVRDASRIVGMCPASGIRTFDTSLSCQIETFVMNIVLIVQLSTDYYES</sequence>
<proteinExistence type="predicted"/>
<organism evidence="1 2">
    <name type="scientific">Rhizopogon vinicolor AM-OR11-026</name>
    <dbReference type="NCBI Taxonomy" id="1314800"/>
    <lineage>
        <taxon>Eukaryota</taxon>
        <taxon>Fungi</taxon>
        <taxon>Dikarya</taxon>
        <taxon>Basidiomycota</taxon>
        <taxon>Agaricomycotina</taxon>
        <taxon>Agaricomycetes</taxon>
        <taxon>Agaricomycetidae</taxon>
        <taxon>Boletales</taxon>
        <taxon>Suillineae</taxon>
        <taxon>Rhizopogonaceae</taxon>
        <taxon>Rhizopogon</taxon>
    </lineage>
</organism>
<keyword evidence="2" id="KW-1185">Reference proteome</keyword>
<accession>A0A1B7N0T2</accession>
<dbReference type="AlphaFoldDB" id="A0A1B7N0T2"/>
<name>A0A1B7N0T2_9AGAM</name>
<gene>
    <name evidence="1" type="ORF">K503DRAFT_770463</name>
</gene>
<reference evidence="1 2" key="1">
    <citation type="submission" date="2016-06" db="EMBL/GenBank/DDBJ databases">
        <title>Comparative genomics of the ectomycorrhizal sister species Rhizopogon vinicolor and Rhizopogon vesiculosus (Basidiomycota: Boletales) reveals a divergence of the mating type B locus.</title>
        <authorList>
            <consortium name="DOE Joint Genome Institute"/>
            <person name="Mujic A.B."/>
            <person name="Kuo A."/>
            <person name="Tritt A."/>
            <person name="Lipzen A."/>
            <person name="Chen C."/>
            <person name="Johnson J."/>
            <person name="Sharma A."/>
            <person name="Barry K."/>
            <person name="Grigoriev I.V."/>
            <person name="Spatafora J.W."/>
        </authorList>
    </citation>
    <scope>NUCLEOTIDE SEQUENCE [LARGE SCALE GENOMIC DNA]</scope>
    <source>
        <strain evidence="1 2">AM-OR11-026</strain>
    </source>
</reference>
<evidence type="ECO:0000313" key="2">
    <source>
        <dbReference type="Proteomes" id="UP000092154"/>
    </source>
</evidence>
<dbReference type="Proteomes" id="UP000092154">
    <property type="component" value="Unassembled WGS sequence"/>
</dbReference>
<protein>
    <submittedName>
        <fullName evidence="1">Uncharacterized protein</fullName>
    </submittedName>
</protein>
<dbReference type="InParanoid" id="A0A1B7N0T2"/>